<dbReference type="Pfam" id="PF00076">
    <property type="entry name" value="RRM_1"/>
    <property type="match status" value="1"/>
</dbReference>
<dbReference type="SUPFAM" id="SSF54928">
    <property type="entry name" value="RNA-binding domain, RBD"/>
    <property type="match status" value="1"/>
</dbReference>
<feature type="domain" description="RRM" evidence="3">
    <location>
        <begin position="2"/>
        <end position="75"/>
    </location>
</feature>
<dbReference type="OrthoDB" id="422005at2759"/>
<reference evidence="5" key="1">
    <citation type="submission" date="2021-02" db="EMBL/GenBank/DDBJ databases">
        <authorList>
            <person name="Dougan E. K."/>
            <person name="Rhodes N."/>
            <person name="Thang M."/>
            <person name="Chan C."/>
        </authorList>
    </citation>
    <scope>NUCLEOTIDE SEQUENCE</scope>
</reference>
<dbReference type="Gene3D" id="3.30.70.330">
    <property type="match status" value="1"/>
</dbReference>
<organism evidence="5 6">
    <name type="scientific">Symbiodinium natans</name>
    <dbReference type="NCBI Taxonomy" id="878477"/>
    <lineage>
        <taxon>Eukaryota</taxon>
        <taxon>Sar</taxon>
        <taxon>Alveolata</taxon>
        <taxon>Dinophyceae</taxon>
        <taxon>Suessiales</taxon>
        <taxon>Symbiodiniaceae</taxon>
        <taxon>Symbiodinium</taxon>
    </lineage>
</organism>
<dbReference type="CDD" id="cd00590">
    <property type="entry name" value="RRM_SF"/>
    <property type="match status" value="1"/>
</dbReference>
<dbReference type="AlphaFoldDB" id="A0A812HNL8"/>
<dbReference type="Gene3D" id="2.40.50.140">
    <property type="entry name" value="Nucleic acid-binding proteins"/>
    <property type="match status" value="1"/>
</dbReference>
<dbReference type="SUPFAM" id="SSF50249">
    <property type="entry name" value="Nucleic acid-binding proteins"/>
    <property type="match status" value="1"/>
</dbReference>
<dbReference type="PROSITE" id="PS50102">
    <property type="entry name" value="RRM"/>
    <property type="match status" value="1"/>
</dbReference>
<evidence type="ECO:0000256" key="2">
    <source>
        <dbReference type="SAM" id="MobiDB-lite"/>
    </source>
</evidence>
<dbReference type="PROSITE" id="PS51857">
    <property type="entry name" value="CSD_2"/>
    <property type="match status" value="1"/>
</dbReference>
<dbReference type="PANTHER" id="PTHR46565:SF27">
    <property type="entry name" value="COLD SHOCK DOMAIN-CONTAINING PROTEIN 3-LIKE"/>
    <property type="match status" value="1"/>
</dbReference>
<name>A0A812HNL8_9DINO</name>
<dbReference type="PRINTS" id="PR00050">
    <property type="entry name" value="COLDSHOCK"/>
</dbReference>
<proteinExistence type="predicted"/>
<feature type="region of interest" description="Disordered" evidence="2">
    <location>
        <begin position="69"/>
        <end position="89"/>
    </location>
</feature>
<dbReference type="InterPro" id="IPR000504">
    <property type="entry name" value="RRM_dom"/>
</dbReference>
<evidence type="ECO:0000259" key="3">
    <source>
        <dbReference type="PROSITE" id="PS50102"/>
    </source>
</evidence>
<sequence>MTAVFVSGFDFDTPESTVESHFSAIAPVKSVRFVGKGNAVVTYDKESDANRAVDELNNSTMEGNRRYVNVKIDQGGKGKGKDGKDGGKDRGYGGYGYGGGYSNGGGYGKGGYGKSKGKGRDYSDGEMEDGVVATFNDDRGYGFITPSHGGDDVYVHFSAIQSDDSYRTLHQGQNVRFVMGEDPKGKGKGKGKAVCVVPS</sequence>
<dbReference type="InterPro" id="IPR002059">
    <property type="entry name" value="CSP_DNA-bd"/>
</dbReference>
<dbReference type="SMART" id="SM00357">
    <property type="entry name" value="CSP"/>
    <property type="match status" value="1"/>
</dbReference>
<dbReference type="GO" id="GO:0003723">
    <property type="term" value="F:RNA binding"/>
    <property type="evidence" value="ECO:0007669"/>
    <property type="project" value="UniProtKB-UniRule"/>
</dbReference>
<keyword evidence="6" id="KW-1185">Reference proteome</keyword>
<feature type="compositionally biased region" description="Basic and acidic residues" evidence="2">
    <location>
        <begin position="74"/>
        <end position="89"/>
    </location>
</feature>
<protein>
    <submittedName>
        <fullName evidence="5">CspJ protein</fullName>
    </submittedName>
</protein>
<dbReference type="Proteomes" id="UP000604046">
    <property type="component" value="Unassembled WGS sequence"/>
</dbReference>
<keyword evidence="1" id="KW-0694">RNA-binding</keyword>
<dbReference type="EMBL" id="CAJNDS010000102">
    <property type="protein sequence ID" value="CAE6956833.1"/>
    <property type="molecule type" value="Genomic_DNA"/>
</dbReference>
<evidence type="ECO:0000256" key="1">
    <source>
        <dbReference type="PROSITE-ProRule" id="PRU00176"/>
    </source>
</evidence>
<dbReference type="InterPro" id="IPR012340">
    <property type="entry name" value="NA-bd_OB-fold"/>
</dbReference>
<evidence type="ECO:0000313" key="6">
    <source>
        <dbReference type="Proteomes" id="UP000604046"/>
    </source>
</evidence>
<comment type="caution">
    <text evidence="5">The sequence shown here is derived from an EMBL/GenBank/DDBJ whole genome shotgun (WGS) entry which is preliminary data.</text>
</comment>
<evidence type="ECO:0000259" key="4">
    <source>
        <dbReference type="PROSITE" id="PS51857"/>
    </source>
</evidence>
<gene>
    <name evidence="5" type="primary">cspJ</name>
    <name evidence="5" type="ORF">SNAT2548_LOCUS1787</name>
</gene>
<feature type="domain" description="CSD" evidence="4">
    <location>
        <begin position="127"/>
        <end position="198"/>
    </location>
</feature>
<dbReference type="InterPro" id="IPR012677">
    <property type="entry name" value="Nucleotide-bd_a/b_plait_sf"/>
</dbReference>
<dbReference type="SMART" id="SM00360">
    <property type="entry name" value="RRM"/>
    <property type="match status" value="1"/>
</dbReference>
<accession>A0A812HNL8</accession>
<dbReference type="InterPro" id="IPR011129">
    <property type="entry name" value="CSD"/>
</dbReference>
<evidence type="ECO:0000313" key="5">
    <source>
        <dbReference type="EMBL" id="CAE6956833.1"/>
    </source>
</evidence>
<dbReference type="Pfam" id="PF00313">
    <property type="entry name" value="CSD"/>
    <property type="match status" value="1"/>
</dbReference>
<dbReference type="InterPro" id="IPR035979">
    <property type="entry name" value="RBD_domain_sf"/>
</dbReference>
<dbReference type="PANTHER" id="PTHR46565">
    <property type="entry name" value="COLD SHOCK DOMAIN PROTEIN 2"/>
    <property type="match status" value="1"/>
</dbReference>